<evidence type="ECO:0000313" key="2">
    <source>
        <dbReference type="EMBL" id="PWK29232.1"/>
    </source>
</evidence>
<dbReference type="RefSeq" id="WP_109740869.1">
    <property type="nucleotide sequence ID" value="NZ_QGGO01000001.1"/>
</dbReference>
<evidence type="ECO:0008006" key="4">
    <source>
        <dbReference type="Google" id="ProtNLM"/>
    </source>
</evidence>
<keyword evidence="3" id="KW-1185">Reference proteome</keyword>
<feature type="signal peptide" evidence="1">
    <location>
        <begin position="1"/>
        <end position="22"/>
    </location>
</feature>
<dbReference type="OrthoDB" id="128937at2"/>
<comment type="caution">
    <text evidence="2">The sequence shown here is derived from an EMBL/GenBank/DDBJ whole genome shotgun (WGS) entry which is preliminary data.</text>
</comment>
<sequence>MKITKFVASAFIVLATSAASFAQNVDEIIAKHIEAMGGADKWKTVKSMQMNNKFSVQGMDIESKTTIVAGKSLRTEVSVMGQDIITAVDGETGWMQRPAMMGGTGEPEDMPGALIKETLKQTNLGGSLLSFKEKGATIELVGKEKLDGADVYHLKMTEKNGEVTNLFLSASTYYTLKSAGKRNVQGQDIDAEVNFSNFKQIEGLTFPFTMETPSPMGGTMTIETESIKLNPTIDESIFKKPGKK</sequence>
<feature type="chain" id="PRO_5016269830" description="Outer membrane lipoprotein-sorting protein" evidence="1">
    <location>
        <begin position="23"/>
        <end position="244"/>
    </location>
</feature>
<dbReference type="EMBL" id="QGGO01000001">
    <property type="protein sequence ID" value="PWK29232.1"/>
    <property type="molecule type" value="Genomic_DNA"/>
</dbReference>
<name>A0A316EK13_9BACT</name>
<reference evidence="2 3" key="1">
    <citation type="submission" date="2018-05" db="EMBL/GenBank/DDBJ databases">
        <title>Genomic Encyclopedia of Archaeal and Bacterial Type Strains, Phase II (KMG-II): from individual species to whole genera.</title>
        <authorList>
            <person name="Goeker M."/>
        </authorList>
    </citation>
    <scope>NUCLEOTIDE SEQUENCE [LARGE SCALE GENOMIC DNA]</scope>
    <source>
        <strain evidence="2 3">DSM 22214</strain>
    </source>
</reference>
<accession>A0A316EK13</accession>
<proteinExistence type="predicted"/>
<protein>
    <recommendedName>
        <fullName evidence="4">Outer membrane lipoprotein-sorting protein</fullName>
    </recommendedName>
</protein>
<evidence type="ECO:0000313" key="3">
    <source>
        <dbReference type="Proteomes" id="UP000245489"/>
    </source>
</evidence>
<dbReference type="Proteomes" id="UP000245489">
    <property type="component" value="Unassembled WGS sequence"/>
</dbReference>
<organism evidence="2 3">
    <name type="scientific">Arcicella aurantiaca</name>
    <dbReference type="NCBI Taxonomy" id="591202"/>
    <lineage>
        <taxon>Bacteria</taxon>
        <taxon>Pseudomonadati</taxon>
        <taxon>Bacteroidota</taxon>
        <taxon>Cytophagia</taxon>
        <taxon>Cytophagales</taxon>
        <taxon>Flectobacillaceae</taxon>
        <taxon>Arcicella</taxon>
    </lineage>
</organism>
<dbReference type="Gene3D" id="2.50.20.10">
    <property type="entry name" value="Lipoprotein localisation LolA/LolB/LppX"/>
    <property type="match status" value="1"/>
</dbReference>
<keyword evidence="1" id="KW-0732">Signal</keyword>
<gene>
    <name evidence="2" type="ORF">LV89_00071</name>
</gene>
<evidence type="ECO:0000256" key="1">
    <source>
        <dbReference type="SAM" id="SignalP"/>
    </source>
</evidence>
<dbReference type="AlphaFoldDB" id="A0A316EK13"/>